<protein>
    <recommendedName>
        <fullName evidence="4">DUF1146 domain-containing protein</fullName>
    </recommendedName>
</protein>
<name>A0ABS3N2M5_9BACI</name>
<gene>
    <name evidence="2" type="ORF">I7822_12290</name>
</gene>
<feature type="transmembrane region" description="Helical" evidence="1">
    <location>
        <begin position="34"/>
        <end position="54"/>
    </location>
</feature>
<dbReference type="Proteomes" id="UP000663981">
    <property type="component" value="Unassembled WGS sequence"/>
</dbReference>
<evidence type="ECO:0008006" key="4">
    <source>
        <dbReference type="Google" id="ProtNLM"/>
    </source>
</evidence>
<accession>A0ABS3N2M5</accession>
<proteinExistence type="predicted"/>
<keyword evidence="1" id="KW-1133">Transmembrane helix</keyword>
<comment type="caution">
    <text evidence="2">The sequence shown here is derived from an EMBL/GenBank/DDBJ whole genome shotgun (WGS) entry which is preliminary data.</text>
</comment>
<keyword evidence="1" id="KW-0472">Membrane</keyword>
<organism evidence="2 3">
    <name type="scientific">Metabacillus bambusae</name>
    <dbReference type="NCBI Taxonomy" id="2795218"/>
    <lineage>
        <taxon>Bacteria</taxon>
        <taxon>Bacillati</taxon>
        <taxon>Bacillota</taxon>
        <taxon>Bacilli</taxon>
        <taxon>Bacillales</taxon>
        <taxon>Bacillaceae</taxon>
        <taxon>Metabacillus</taxon>
    </lineage>
</organism>
<evidence type="ECO:0000313" key="2">
    <source>
        <dbReference type="EMBL" id="MBO1512449.1"/>
    </source>
</evidence>
<evidence type="ECO:0000256" key="1">
    <source>
        <dbReference type="SAM" id="Phobius"/>
    </source>
</evidence>
<reference evidence="2 3" key="1">
    <citation type="submission" date="2021-03" db="EMBL/GenBank/DDBJ databases">
        <title>Whole genome sequence of Metabacillus bambusae BG109.</title>
        <authorList>
            <person name="Jeong J.W."/>
        </authorList>
    </citation>
    <scope>NUCLEOTIDE SEQUENCE [LARGE SCALE GENOMIC DNA]</scope>
    <source>
        <strain evidence="2 3">BG109</strain>
    </source>
</reference>
<keyword evidence="3" id="KW-1185">Reference proteome</keyword>
<dbReference type="RefSeq" id="WP_207978502.1">
    <property type="nucleotide sequence ID" value="NZ_JAGDEL010000008.1"/>
</dbReference>
<keyword evidence="1" id="KW-0812">Transmembrane</keyword>
<sequence>MDILISILFIFLIFASSGAHLYFVLMNKDKKTFIAQITILLIAALGGVLAIYNLTDPSISKMLNNISPL</sequence>
<dbReference type="EMBL" id="JAGDEL010000008">
    <property type="protein sequence ID" value="MBO1512449.1"/>
    <property type="molecule type" value="Genomic_DNA"/>
</dbReference>
<evidence type="ECO:0000313" key="3">
    <source>
        <dbReference type="Proteomes" id="UP000663981"/>
    </source>
</evidence>